<keyword evidence="4" id="KW-1185">Reference proteome</keyword>
<feature type="repeat" description="PPR" evidence="1">
    <location>
        <begin position="693"/>
        <end position="727"/>
    </location>
</feature>
<evidence type="ECO:0000256" key="2">
    <source>
        <dbReference type="SAM" id="MobiDB-lite"/>
    </source>
</evidence>
<dbReference type="PROSITE" id="PS51375">
    <property type="entry name" value="PPR"/>
    <property type="match status" value="1"/>
</dbReference>
<evidence type="ECO:0000256" key="1">
    <source>
        <dbReference type="PROSITE-ProRule" id="PRU00708"/>
    </source>
</evidence>
<dbReference type="Proteomes" id="UP001150941">
    <property type="component" value="Unassembled WGS sequence"/>
</dbReference>
<evidence type="ECO:0008006" key="5">
    <source>
        <dbReference type="Google" id="ProtNLM"/>
    </source>
</evidence>
<reference evidence="3" key="1">
    <citation type="submission" date="2022-11" db="EMBL/GenBank/DDBJ databases">
        <authorList>
            <person name="Petersen C."/>
        </authorList>
    </citation>
    <scope>NUCLEOTIDE SEQUENCE</scope>
    <source>
        <strain evidence="3">IBT 19713</strain>
    </source>
</reference>
<dbReference type="InterPro" id="IPR002885">
    <property type="entry name" value="PPR_rpt"/>
</dbReference>
<gene>
    <name evidence="3" type="ORF">N7468_000202</name>
</gene>
<dbReference type="Gene3D" id="1.25.40.10">
    <property type="entry name" value="Tetratricopeptide repeat domain"/>
    <property type="match status" value="1"/>
</dbReference>
<accession>A0A9W9U086</accession>
<organism evidence="3 4">
    <name type="scientific">Penicillium chermesinum</name>
    <dbReference type="NCBI Taxonomy" id="63820"/>
    <lineage>
        <taxon>Eukaryota</taxon>
        <taxon>Fungi</taxon>
        <taxon>Dikarya</taxon>
        <taxon>Ascomycota</taxon>
        <taxon>Pezizomycotina</taxon>
        <taxon>Eurotiomycetes</taxon>
        <taxon>Eurotiomycetidae</taxon>
        <taxon>Eurotiales</taxon>
        <taxon>Aspergillaceae</taxon>
        <taxon>Penicillium</taxon>
    </lineage>
</organism>
<protein>
    <recommendedName>
        <fullName evidence="5">Pentatricopeptide repeat protein</fullName>
    </recommendedName>
</protein>
<dbReference type="OrthoDB" id="185373at2759"/>
<sequence length="802" mass="91418">MSQCLHNFVQARLRGLSLTSHSPGRWVRNSGAHRAQCFSTQLPRANEAEENDLEAAMRTLLEVTVPPDSALYGVVGRRQRKNAALLQPSQYWPAPRRNNLRRKTVSSKVSSVKDPSQAVSKNSLRNALYHNGANPKLAHKIHPVLVSDLGEDARKSKLIQAEALRRARSLYPRQLGMRQWKIAYKELYKAKHYRREPQRALIPALNGESKRLLAKLQSDDVESFEDAWLQMNRHARASVWQRLALWLLENDPVLLLSFLLMTAHGADRPDFQLVGDCMLYVDRFFYSPWMKYDEVDLETYQEVVETCLDPDTWPVICPPHRPLSLYVRKARPDSVKSAFQTSQAKGIELSGPTALSFAWRLQELGDTDMAIEAIACLRRLDNPRFAMDADGVLRHCCKILTHDTIEDGPEGRNFKLLPRLLEIGVKPNRDMMNIVLANAAKISDSQLLNDILKFMIDHDHRLDSHTYLVLLQDAIAREDRGGVDILVREIGTVDHLDTNPYLASKIFHSHYLFTVKDMDVEADRSSILHSTLDMYSRLYDLTPLRDLLIVPPSYQPSFQGREKPSTVVLFIALATYLRCNPDVSKMQQIYARYQELINQGDPIICSMAETDHAYNAFLSAMRHNRRALRTCVQIVEDMLHPVVEKDRNGRTIDHVKPSTRTWTLLLSAFIYNRQIAGAEKIRDMMLKHDVEFSQVTWNTIVNGYANAQDMPQTAAAIKDMEQAGFAIDSYTMKPLRYLRDPEALWAAIDALDRQYSTANLAPEPELTPEEEKEIRESLVDRALSKLAAKAKSKSRTKSKEGA</sequence>
<evidence type="ECO:0000313" key="4">
    <source>
        <dbReference type="Proteomes" id="UP001150941"/>
    </source>
</evidence>
<name>A0A9W9U086_9EURO</name>
<dbReference type="InterPro" id="IPR011990">
    <property type="entry name" value="TPR-like_helical_dom_sf"/>
</dbReference>
<feature type="region of interest" description="Disordered" evidence="2">
    <location>
        <begin position="93"/>
        <end position="117"/>
    </location>
</feature>
<comment type="caution">
    <text evidence="3">The sequence shown here is derived from an EMBL/GenBank/DDBJ whole genome shotgun (WGS) entry which is preliminary data.</text>
</comment>
<dbReference type="GeneID" id="83196802"/>
<dbReference type="InterPro" id="IPR050667">
    <property type="entry name" value="PPR-containing_protein"/>
</dbReference>
<proteinExistence type="predicted"/>
<dbReference type="AlphaFoldDB" id="A0A9W9U086"/>
<evidence type="ECO:0000313" key="3">
    <source>
        <dbReference type="EMBL" id="KAJ5248751.1"/>
    </source>
</evidence>
<dbReference type="RefSeq" id="XP_058335530.1">
    <property type="nucleotide sequence ID" value="XM_058469499.1"/>
</dbReference>
<dbReference type="PANTHER" id="PTHR47939:SF1">
    <property type="entry name" value="OS04G0684500 PROTEIN"/>
    <property type="match status" value="1"/>
</dbReference>
<dbReference type="EMBL" id="JAPQKS010000001">
    <property type="protein sequence ID" value="KAJ5248751.1"/>
    <property type="molecule type" value="Genomic_DNA"/>
</dbReference>
<dbReference type="PANTHER" id="PTHR47939">
    <property type="entry name" value="MEMBRANE-ASSOCIATED SALT-INDUCIBLE PROTEIN-LIKE"/>
    <property type="match status" value="1"/>
</dbReference>
<reference evidence="3" key="2">
    <citation type="journal article" date="2023" name="IMA Fungus">
        <title>Comparative genomic study of the Penicillium genus elucidates a diverse pangenome and 15 lateral gene transfer events.</title>
        <authorList>
            <person name="Petersen C."/>
            <person name="Sorensen T."/>
            <person name="Nielsen M.R."/>
            <person name="Sondergaard T.E."/>
            <person name="Sorensen J.L."/>
            <person name="Fitzpatrick D.A."/>
            <person name="Frisvad J.C."/>
            <person name="Nielsen K.L."/>
        </authorList>
    </citation>
    <scope>NUCLEOTIDE SEQUENCE</scope>
    <source>
        <strain evidence="3">IBT 19713</strain>
    </source>
</reference>